<name>A0A2C5YF67_9HYPO</name>
<evidence type="ECO:0000313" key="7">
    <source>
        <dbReference type="EMBL" id="PHH65932.1"/>
    </source>
</evidence>
<evidence type="ECO:0000313" key="8">
    <source>
        <dbReference type="Proteomes" id="UP000226192"/>
    </source>
</evidence>
<evidence type="ECO:0000256" key="5">
    <source>
        <dbReference type="ARBA" id="ARBA00036813"/>
    </source>
</evidence>
<dbReference type="InterPro" id="IPR000873">
    <property type="entry name" value="AMP-dep_synth/lig_dom"/>
</dbReference>
<dbReference type="GO" id="GO:0004467">
    <property type="term" value="F:long-chain fatty acid-CoA ligase activity"/>
    <property type="evidence" value="ECO:0007669"/>
    <property type="project" value="UniProtKB-EC"/>
</dbReference>
<dbReference type="AlphaFoldDB" id="A0A2C5YF67"/>
<accession>A0A2C5YF67</accession>
<dbReference type="SUPFAM" id="SSF56801">
    <property type="entry name" value="Acetyl-CoA synthetase-like"/>
    <property type="match status" value="1"/>
</dbReference>
<dbReference type="PROSITE" id="PS00455">
    <property type="entry name" value="AMP_BINDING"/>
    <property type="match status" value="1"/>
</dbReference>
<keyword evidence="8" id="KW-1185">Reference proteome</keyword>
<dbReference type="GO" id="GO:0005524">
    <property type="term" value="F:ATP binding"/>
    <property type="evidence" value="ECO:0007669"/>
    <property type="project" value="UniProtKB-KW"/>
</dbReference>
<evidence type="ECO:0000256" key="4">
    <source>
        <dbReference type="ARBA" id="ARBA00022840"/>
    </source>
</evidence>
<dbReference type="PANTHER" id="PTHR43272">
    <property type="entry name" value="LONG-CHAIN-FATTY-ACID--COA LIGASE"/>
    <property type="match status" value="1"/>
</dbReference>
<evidence type="ECO:0000259" key="6">
    <source>
        <dbReference type="Pfam" id="PF00501"/>
    </source>
</evidence>
<dbReference type="STRING" id="1399860.A0A2C5YF67"/>
<proteinExistence type="inferred from homology"/>
<comment type="similarity">
    <text evidence="1">Belongs to the ATP-dependent AMP-binding enzyme family.</text>
</comment>
<evidence type="ECO:0000256" key="2">
    <source>
        <dbReference type="ARBA" id="ARBA00022598"/>
    </source>
</evidence>
<dbReference type="GO" id="GO:0005783">
    <property type="term" value="C:endoplasmic reticulum"/>
    <property type="evidence" value="ECO:0007669"/>
    <property type="project" value="TreeGrafter"/>
</dbReference>
<dbReference type="OrthoDB" id="1700726at2759"/>
<dbReference type="Proteomes" id="UP000226192">
    <property type="component" value="Unassembled WGS sequence"/>
</dbReference>
<organism evidence="7 8">
    <name type="scientific">Ophiocordyceps australis</name>
    <dbReference type="NCBI Taxonomy" id="1399860"/>
    <lineage>
        <taxon>Eukaryota</taxon>
        <taxon>Fungi</taxon>
        <taxon>Dikarya</taxon>
        <taxon>Ascomycota</taxon>
        <taxon>Pezizomycotina</taxon>
        <taxon>Sordariomycetes</taxon>
        <taxon>Hypocreomycetidae</taxon>
        <taxon>Hypocreales</taxon>
        <taxon>Ophiocordycipitaceae</taxon>
        <taxon>Ophiocordyceps</taxon>
    </lineage>
</organism>
<dbReference type="GO" id="GO:0035336">
    <property type="term" value="P:long-chain fatty-acyl-CoA metabolic process"/>
    <property type="evidence" value="ECO:0007669"/>
    <property type="project" value="TreeGrafter"/>
</dbReference>
<comment type="catalytic activity">
    <reaction evidence="5">
        <text>a long-chain fatty acid + ATP + CoA = a long-chain fatty acyl-CoA + AMP + diphosphate</text>
        <dbReference type="Rhea" id="RHEA:15421"/>
        <dbReference type="ChEBI" id="CHEBI:30616"/>
        <dbReference type="ChEBI" id="CHEBI:33019"/>
        <dbReference type="ChEBI" id="CHEBI:57287"/>
        <dbReference type="ChEBI" id="CHEBI:57560"/>
        <dbReference type="ChEBI" id="CHEBI:83139"/>
        <dbReference type="ChEBI" id="CHEBI:456215"/>
        <dbReference type="EC" id="6.2.1.3"/>
    </reaction>
</comment>
<feature type="domain" description="AMP-dependent synthetase/ligase" evidence="6">
    <location>
        <begin position="113"/>
        <end position="518"/>
    </location>
</feature>
<comment type="caution">
    <text evidence="7">The sequence shown here is derived from an EMBL/GenBank/DDBJ whole genome shotgun (WGS) entry which is preliminary data.</text>
</comment>
<dbReference type="Pfam" id="PF00501">
    <property type="entry name" value="AMP-binding"/>
    <property type="match status" value="1"/>
</dbReference>
<keyword evidence="3" id="KW-0547">Nucleotide-binding</keyword>
<dbReference type="EMBL" id="NJET01000012">
    <property type="protein sequence ID" value="PHH65932.1"/>
    <property type="molecule type" value="Genomic_DNA"/>
</dbReference>
<dbReference type="InterPro" id="IPR020845">
    <property type="entry name" value="AMP-binding_CS"/>
</dbReference>
<dbReference type="GO" id="GO:0005811">
    <property type="term" value="C:lipid droplet"/>
    <property type="evidence" value="ECO:0007669"/>
    <property type="project" value="TreeGrafter"/>
</dbReference>
<evidence type="ECO:0000256" key="1">
    <source>
        <dbReference type="ARBA" id="ARBA00006432"/>
    </source>
</evidence>
<dbReference type="GO" id="GO:0005886">
    <property type="term" value="C:plasma membrane"/>
    <property type="evidence" value="ECO:0007669"/>
    <property type="project" value="TreeGrafter"/>
</dbReference>
<gene>
    <name evidence="7" type="ORF">CDD81_880</name>
</gene>
<sequence>MTDYTVGLMPLTPVHKPPYTIEAPGYQKVPGETIPRRHPRAKNGFRNRPADNIHTVFDIVRNSARVYPNHQAIGSRSLIKLHKEMKKVKKNVDGQVREVDKEWQFFELSPFSFITYKDYEAMVLELGSGLHKLGLNAQNKLHFFATTSKAWFAMSHACASQSIPIVTAYDTLGSEGVEHSLVQTNATVMFVDPHLLHTAAGPLKNSSVKTIIVNDECVFAAGDEVEKFKKDNADLNVMTFEELRKLGSANMVDPQPAKPSDLYCIMYTSGSTGLPKGACISHESLIAAIAGLHTNVEECVSDKECVLAYLPLAHIFEMALENLVLFIGGTLGYGNPRTLSDISVKNCAGDMRELRPTVMVGVPQVWETVRKGVAAKVDSSGPLVRSLFWGAFSYKGFMTRYKLPLANVFDGIVFKKVRDMTGGRLRFTMNGASGISDSTKHFLSLVLAPMLVGYGLTETCATGALGCPLEYSPNAIGPMAASIDVKLVSMPDIGYSADAKVPQGEIWLKGMPIMKEYYNNPEETAAALTPDGWFRTGDIGEFDANGHLRVIDRAKNLVKMQGGEYIALEKLESVYRGAQTVANVMVHADADHSRPIAIIMPNEKVLVDKARELGVDEHDMHHDAKVRAAVLRDLQQVAKTSGLSSMETVSGVVITDEEWLPPSGLVTATQKLNRKVIRERFKKDIAACLKELS</sequence>
<dbReference type="PANTHER" id="PTHR43272:SF83">
    <property type="entry name" value="ACYL-COA SYNTHETASE LONG-CHAIN, ISOFORM J"/>
    <property type="match status" value="1"/>
</dbReference>
<keyword evidence="4" id="KW-0067">ATP-binding</keyword>
<dbReference type="InterPro" id="IPR042099">
    <property type="entry name" value="ANL_N_sf"/>
</dbReference>
<dbReference type="Gene3D" id="3.40.50.12780">
    <property type="entry name" value="N-terminal domain of ligase-like"/>
    <property type="match status" value="1"/>
</dbReference>
<keyword evidence="2" id="KW-0436">Ligase</keyword>
<reference evidence="7 8" key="1">
    <citation type="submission" date="2017-06" db="EMBL/GenBank/DDBJ databases">
        <title>Ant-infecting Ophiocordyceps genomes reveal a high diversity of potential behavioral manipulation genes and a possible major role for enterotoxins.</title>
        <authorList>
            <person name="De Bekker C."/>
            <person name="Evans H.C."/>
            <person name="Brachmann A."/>
            <person name="Hughes D.P."/>
        </authorList>
    </citation>
    <scope>NUCLEOTIDE SEQUENCE [LARGE SCALE GENOMIC DNA]</scope>
    <source>
        <strain evidence="7 8">Map64</strain>
    </source>
</reference>
<protein>
    <recommendedName>
        <fullName evidence="6">AMP-dependent synthetase/ligase domain-containing protein</fullName>
    </recommendedName>
</protein>
<evidence type="ECO:0000256" key="3">
    <source>
        <dbReference type="ARBA" id="ARBA00022741"/>
    </source>
</evidence>